<dbReference type="Proteomes" id="UP000632766">
    <property type="component" value="Unassembled WGS sequence"/>
</dbReference>
<sequence>MVKASSFWQQLINQYPNWSLPEFKTGSLRQRTFKPFSGPGGMLSFLTIVVAMLLWNWKLFLALLFGVGVMLLVYSMQEWDWQSGWSEIHRFLNSPNRRLALAVSSGGIATVSTYMAAAIWVDSNSPWIAAGTIVQGLGTLLTLILLVWQIVSFYGNREEDNFDRLLLDLTQQDPLKRLIAVRQLTKFMTRRKIDPAVQQHAVQCLQLLLSREEEAVIREAAFDSLQALDRLQPLASSPMTPLGVVKSKVKNQKFLTVE</sequence>
<name>A0A8J7HRV6_9NOST</name>
<keyword evidence="4" id="KW-1185">Reference proteome</keyword>
<evidence type="ECO:0000256" key="1">
    <source>
        <dbReference type="ARBA" id="ARBA00009299"/>
    </source>
</evidence>
<keyword evidence="2" id="KW-1133">Transmembrane helix</keyword>
<comment type="similarity">
    <text evidence="1">Belongs to the CpcE/RpcE/PecE family.</text>
</comment>
<feature type="transmembrane region" description="Helical" evidence="2">
    <location>
        <begin position="61"/>
        <end position="79"/>
    </location>
</feature>
<reference evidence="3 4" key="1">
    <citation type="journal article" date="2021" name="Int. J. Syst. Evol. Microbiol.">
        <title>Amazonocrinis nigriterrae gen. nov., sp. nov., Atlanticothrix silvestris gen. nov., sp. nov. and Dendronalium phyllosphericum gen. nov., sp. nov., nostocacean cyanobacteria from Brazilian environments.</title>
        <authorList>
            <person name="Alvarenga D.O."/>
            <person name="Andreote A.P.D."/>
            <person name="Branco L.H.Z."/>
            <person name="Delbaje E."/>
            <person name="Cruz R.B."/>
            <person name="Varani A.M."/>
            <person name="Fiore M.F."/>
        </authorList>
    </citation>
    <scope>NUCLEOTIDE SEQUENCE [LARGE SCALE GENOMIC DNA]</scope>
    <source>
        <strain evidence="3 4">CENA67</strain>
    </source>
</reference>
<dbReference type="AlphaFoldDB" id="A0A8J7HRV6"/>
<gene>
    <name evidence="3" type="ORF">I8748_03050</name>
</gene>
<dbReference type="InterPro" id="IPR016024">
    <property type="entry name" value="ARM-type_fold"/>
</dbReference>
<evidence type="ECO:0000256" key="2">
    <source>
        <dbReference type="SAM" id="Phobius"/>
    </source>
</evidence>
<accession>A0A8J7HRV6</accession>
<dbReference type="EMBL" id="JAECZC010000002">
    <property type="protein sequence ID" value="MBH8561164.1"/>
    <property type="molecule type" value="Genomic_DNA"/>
</dbReference>
<proteinExistence type="inferred from homology"/>
<keyword evidence="2" id="KW-0472">Membrane</keyword>
<organism evidence="3 4">
    <name type="scientific">Amazonocrinis nigriterrae CENA67</name>
    <dbReference type="NCBI Taxonomy" id="2794033"/>
    <lineage>
        <taxon>Bacteria</taxon>
        <taxon>Bacillati</taxon>
        <taxon>Cyanobacteriota</taxon>
        <taxon>Cyanophyceae</taxon>
        <taxon>Nostocales</taxon>
        <taxon>Nostocaceae</taxon>
        <taxon>Amazonocrinis</taxon>
        <taxon>Amazonocrinis nigriterrae</taxon>
    </lineage>
</organism>
<evidence type="ECO:0000313" key="4">
    <source>
        <dbReference type="Proteomes" id="UP000632766"/>
    </source>
</evidence>
<dbReference type="RefSeq" id="WP_198123184.1">
    <property type="nucleotide sequence ID" value="NZ_JAECZC010000002.1"/>
</dbReference>
<dbReference type="SUPFAM" id="SSF48371">
    <property type="entry name" value="ARM repeat"/>
    <property type="match status" value="1"/>
</dbReference>
<evidence type="ECO:0000313" key="3">
    <source>
        <dbReference type="EMBL" id="MBH8561164.1"/>
    </source>
</evidence>
<keyword evidence="2" id="KW-0812">Transmembrane</keyword>
<feature type="transmembrane region" description="Helical" evidence="2">
    <location>
        <begin position="36"/>
        <end position="55"/>
    </location>
</feature>
<feature type="transmembrane region" description="Helical" evidence="2">
    <location>
        <begin position="99"/>
        <end position="121"/>
    </location>
</feature>
<comment type="caution">
    <text evidence="3">The sequence shown here is derived from an EMBL/GenBank/DDBJ whole genome shotgun (WGS) entry which is preliminary data.</text>
</comment>
<protein>
    <submittedName>
        <fullName evidence="3">Armadillo-type fold-containing protein</fullName>
    </submittedName>
</protein>
<feature type="transmembrane region" description="Helical" evidence="2">
    <location>
        <begin position="127"/>
        <end position="148"/>
    </location>
</feature>